<evidence type="ECO:0000313" key="3">
    <source>
        <dbReference type="WBParaSite" id="nRc.2.0.1.t32343-RA"/>
    </source>
</evidence>
<feature type="region of interest" description="Disordered" evidence="1">
    <location>
        <begin position="117"/>
        <end position="162"/>
    </location>
</feature>
<feature type="region of interest" description="Disordered" evidence="1">
    <location>
        <begin position="63"/>
        <end position="103"/>
    </location>
</feature>
<dbReference type="Proteomes" id="UP000887565">
    <property type="component" value="Unplaced"/>
</dbReference>
<organism evidence="2 3">
    <name type="scientific">Romanomermis culicivorax</name>
    <name type="common">Nematode worm</name>
    <dbReference type="NCBI Taxonomy" id="13658"/>
    <lineage>
        <taxon>Eukaryota</taxon>
        <taxon>Metazoa</taxon>
        <taxon>Ecdysozoa</taxon>
        <taxon>Nematoda</taxon>
        <taxon>Enoplea</taxon>
        <taxon>Dorylaimia</taxon>
        <taxon>Mermithida</taxon>
        <taxon>Mermithoidea</taxon>
        <taxon>Mermithidae</taxon>
        <taxon>Romanomermis</taxon>
    </lineage>
</organism>
<dbReference type="AlphaFoldDB" id="A0A915K3D4"/>
<sequence>DRKLNYKDAQLTNISREISGSNRDLLRTLTETELNILERALSSQEQLSTDKQKVALMSEFRYNAGNNSNNQSKRIEKTRRRSSIGASAAGGPGPSFYKTQTPPSIKTILLTNEDDLMKKSTNPNDQNVYENTKTTNEIKNDQSRPTISGFVDDKSVMNDLNR</sequence>
<accession>A0A915K3D4</accession>
<evidence type="ECO:0000313" key="2">
    <source>
        <dbReference type="Proteomes" id="UP000887565"/>
    </source>
</evidence>
<feature type="compositionally biased region" description="Polar residues" evidence="1">
    <location>
        <begin position="119"/>
        <end position="135"/>
    </location>
</feature>
<protein>
    <submittedName>
        <fullName evidence="3">Uncharacterized protein</fullName>
    </submittedName>
</protein>
<keyword evidence="2" id="KW-1185">Reference proteome</keyword>
<evidence type="ECO:0000256" key="1">
    <source>
        <dbReference type="SAM" id="MobiDB-lite"/>
    </source>
</evidence>
<reference evidence="3" key="1">
    <citation type="submission" date="2022-11" db="UniProtKB">
        <authorList>
            <consortium name="WormBaseParasite"/>
        </authorList>
    </citation>
    <scope>IDENTIFICATION</scope>
</reference>
<dbReference type="WBParaSite" id="nRc.2.0.1.t32343-RA">
    <property type="protein sequence ID" value="nRc.2.0.1.t32343-RA"/>
    <property type="gene ID" value="nRc.2.0.1.g32343"/>
</dbReference>
<feature type="compositionally biased region" description="Basic and acidic residues" evidence="1">
    <location>
        <begin position="151"/>
        <end position="162"/>
    </location>
</feature>
<name>A0A915K3D4_ROMCU</name>
<proteinExistence type="predicted"/>